<dbReference type="InterPro" id="IPR058163">
    <property type="entry name" value="LysR-type_TF_proteobact-type"/>
</dbReference>
<keyword evidence="2" id="KW-0805">Transcription regulation</keyword>
<dbReference type="SUPFAM" id="SSF53850">
    <property type="entry name" value="Periplasmic binding protein-like II"/>
    <property type="match status" value="1"/>
</dbReference>
<dbReference type="Gene3D" id="3.40.190.290">
    <property type="match status" value="1"/>
</dbReference>
<dbReference type="Pfam" id="PF00126">
    <property type="entry name" value="HTH_1"/>
    <property type="match status" value="1"/>
</dbReference>
<protein>
    <submittedName>
        <fullName evidence="6">LysR family transcriptional regulator</fullName>
    </submittedName>
</protein>
<evidence type="ECO:0000256" key="2">
    <source>
        <dbReference type="ARBA" id="ARBA00023015"/>
    </source>
</evidence>
<organism evidence="6 7">
    <name type="scientific">Shewanella nanhaiensis</name>
    <dbReference type="NCBI Taxonomy" id="2864872"/>
    <lineage>
        <taxon>Bacteria</taxon>
        <taxon>Pseudomonadati</taxon>
        <taxon>Pseudomonadota</taxon>
        <taxon>Gammaproteobacteria</taxon>
        <taxon>Alteromonadales</taxon>
        <taxon>Shewanellaceae</taxon>
        <taxon>Shewanella</taxon>
    </lineage>
</organism>
<dbReference type="Proteomes" id="UP001195963">
    <property type="component" value="Unassembled WGS sequence"/>
</dbReference>
<dbReference type="InterPro" id="IPR000847">
    <property type="entry name" value="LysR_HTH_N"/>
</dbReference>
<dbReference type="CDD" id="cd08422">
    <property type="entry name" value="PBP2_CrgA_like"/>
    <property type="match status" value="1"/>
</dbReference>
<reference evidence="6 7" key="1">
    <citation type="submission" date="2021-07" db="EMBL/GenBank/DDBJ databases">
        <title>Shewanella sp. nov, isolated from SCS.</title>
        <authorList>
            <person name="Cao W.R."/>
        </authorList>
    </citation>
    <scope>NUCLEOTIDE SEQUENCE [LARGE SCALE GENOMIC DNA]</scope>
    <source>
        <strain evidence="6 7">NR704-98</strain>
    </source>
</reference>
<feature type="domain" description="HTH lysR-type" evidence="5">
    <location>
        <begin position="1"/>
        <end position="59"/>
    </location>
</feature>
<keyword evidence="4" id="KW-0804">Transcription</keyword>
<evidence type="ECO:0000256" key="4">
    <source>
        <dbReference type="ARBA" id="ARBA00023163"/>
    </source>
</evidence>
<name>A0ABS7E4R3_9GAMM</name>
<proteinExistence type="inferred from homology"/>
<dbReference type="PANTHER" id="PTHR30537:SF5">
    <property type="entry name" value="HTH-TYPE TRANSCRIPTIONAL ACTIVATOR TTDR-RELATED"/>
    <property type="match status" value="1"/>
</dbReference>
<comment type="similarity">
    <text evidence="1">Belongs to the LysR transcriptional regulatory family.</text>
</comment>
<keyword evidence="3" id="KW-0238">DNA-binding</keyword>
<dbReference type="PANTHER" id="PTHR30537">
    <property type="entry name" value="HTH-TYPE TRANSCRIPTIONAL REGULATOR"/>
    <property type="match status" value="1"/>
</dbReference>
<gene>
    <name evidence="6" type="ORF">K0625_11670</name>
</gene>
<accession>A0ABS7E4R3</accession>
<keyword evidence="7" id="KW-1185">Reference proteome</keyword>
<dbReference type="RefSeq" id="WP_220109859.1">
    <property type="nucleotide sequence ID" value="NZ_JAHZST010000007.1"/>
</dbReference>
<dbReference type="EMBL" id="JAHZST010000007">
    <property type="protein sequence ID" value="MBW8184333.1"/>
    <property type="molecule type" value="Genomic_DNA"/>
</dbReference>
<evidence type="ECO:0000259" key="5">
    <source>
        <dbReference type="PROSITE" id="PS50931"/>
    </source>
</evidence>
<dbReference type="SUPFAM" id="SSF46785">
    <property type="entry name" value="Winged helix' DNA-binding domain"/>
    <property type="match status" value="1"/>
</dbReference>
<dbReference type="InterPro" id="IPR036390">
    <property type="entry name" value="WH_DNA-bd_sf"/>
</dbReference>
<evidence type="ECO:0000256" key="3">
    <source>
        <dbReference type="ARBA" id="ARBA00023125"/>
    </source>
</evidence>
<dbReference type="PRINTS" id="PR00039">
    <property type="entry name" value="HTHLYSR"/>
</dbReference>
<dbReference type="PROSITE" id="PS50931">
    <property type="entry name" value="HTH_LYSR"/>
    <property type="match status" value="1"/>
</dbReference>
<dbReference type="Gene3D" id="1.10.10.10">
    <property type="entry name" value="Winged helix-like DNA-binding domain superfamily/Winged helix DNA-binding domain"/>
    <property type="match status" value="1"/>
</dbReference>
<evidence type="ECO:0000256" key="1">
    <source>
        <dbReference type="ARBA" id="ARBA00009437"/>
    </source>
</evidence>
<comment type="caution">
    <text evidence="6">The sequence shown here is derived from an EMBL/GenBank/DDBJ whole genome shotgun (WGS) entry which is preliminary data.</text>
</comment>
<dbReference type="Pfam" id="PF03466">
    <property type="entry name" value="LysR_substrate"/>
    <property type="match status" value="1"/>
</dbReference>
<evidence type="ECO:0000313" key="6">
    <source>
        <dbReference type="EMBL" id="MBW8184333.1"/>
    </source>
</evidence>
<sequence length="296" mass="33670">MDKLSAMRSFEAVARTSSFTEAANQLNTSQATVSKKVLLLEKELDCQLINRSSRKLSLTDDGKTYYEQCKKSLSDIDNIENQLRNSKNSEKGTVKITAPIPFASRVLVPLFPDFYKKHPDIKIEMILSDTQEDIISKSFDIAIRANRHFDDSSLIALSLCKNPLWLIASPEYIKHHGKPIKPKDLKQHNFINYTLFKSYRNLTLTKDNKSENVNVNGNLASNNGDAILASVINGIGIGELPIWMIEEHIKNGSLIRVLPEYIASEVPFKILYPVRDRIPLRVKLLIDYLRVNLKNR</sequence>
<dbReference type="InterPro" id="IPR036388">
    <property type="entry name" value="WH-like_DNA-bd_sf"/>
</dbReference>
<dbReference type="InterPro" id="IPR005119">
    <property type="entry name" value="LysR_subst-bd"/>
</dbReference>
<evidence type="ECO:0000313" key="7">
    <source>
        <dbReference type="Proteomes" id="UP001195963"/>
    </source>
</evidence>